<comment type="similarity">
    <text evidence="1">Belongs to the arrestin family.</text>
</comment>
<dbReference type="OrthoDB" id="2333384at2759"/>
<evidence type="ECO:0000256" key="2">
    <source>
        <dbReference type="SAM" id="MobiDB-lite"/>
    </source>
</evidence>
<dbReference type="WBParaSite" id="HPBE_0000466101-mRNA-1">
    <property type="protein sequence ID" value="HPBE_0000466101-mRNA-1"/>
    <property type="gene ID" value="HPBE_0000466101"/>
</dbReference>
<name>A0A3P7WLY1_HELPZ</name>
<protein>
    <submittedName>
        <fullName evidence="6">Arrestin_C domain-containing protein</fullName>
    </submittedName>
</protein>
<dbReference type="InterPro" id="IPR050357">
    <property type="entry name" value="Arrestin_domain-protein"/>
</dbReference>
<dbReference type="PANTHER" id="PTHR11188">
    <property type="entry name" value="ARRESTIN DOMAIN CONTAINING PROTEIN"/>
    <property type="match status" value="1"/>
</dbReference>
<dbReference type="SMART" id="SM01017">
    <property type="entry name" value="Arrestin_C"/>
    <property type="match status" value="1"/>
</dbReference>
<dbReference type="InterPro" id="IPR011022">
    <property type="entry name" value="Arrestin_C-like"/>
</dbReference>
<feature type="domain" description="Arrestin C-terminal-like" evidence="3">
    <location>
        <begin position="120"/>
        <end position="229"/>
    </location>
</feature>
<dbReference type="Pfam" id="PF00339">
    <property type="entry name" value="Arrestin_N"/>
    <property type="match status" value="1"/>
</dbReference>
<dbReference type="GO" id="GO:0015031">
    <property type="term" value="P:protein transport"/>
    <property type="evidence" value="ECO:0007669"/>
    <property type="project" value="TreeGrafter"/>
</dbReference>
<dbReference type="Pfam" id="PF02752">
    <property type="entry name" value="Arrestin_C"/>
    <property type="match status" value="1"/>
</dbReference>
<dbReference type="EMBL" id="UZAH01025345">
    <property type="protein sequence ID" value="VDO62000.1"/>
    <property type="molecule type" value="Genomic_DNA"/>
</dbReference>
<dbReference type="InterPro" id="IPR014756">
    <property type="entry name" value="Ig_E-set"/>
</dbReference>
<sequence length="328" mass="35985">MPSSTICITYSNPEAVYYPGTNVNGVVHLELKEAIKLLNAGSYQFPFTFQLPLNCAPSYEGLHGYIRYMVKVELDRPWRFNKTDKRLFTVVPMFDLNMIPQAAMPIRECVIKNLGIVLFRHGKVSVQCDIPKTGFVPGETIVINAVVVNDSSKDIIKASTKLVEMSKYVAFRHGSTVGAGAFLENEIGDTARQQRRKLATGEQVKFKTQASFKGDIGTHCHVIVGTIPVRNPYVLAQPSAPPAQVAQTSTSNYPSAPPMDQPPAYPETNGAGVHPPPPPSYEESVKGVGGTTMDTDEMEPFVPRYPFYPQLNVNAIPEKPNPGDSTKT</sequence>
<evidence type="ECO:0000259" key="3">
    <source>
        <dbReference type="SMART" id="SM01017"/>
    </source>
</evidence>
<gene>
    <name evidence="4" type="ORF">HPBE_LOCUS4662</name>
</gene>
<dbReference type="AlphaFoldDB" id="A0A3P7WLY1"/>
<reference evidence="6" key="2">
    <citation type="submission" date="2019-09" db="UniProtKB">
        <authorList>
            <consortium name="WormBaseParasite"/>
        </authorList>
    </citation>
    <scope>IDENTIFICATION</scope>
</reference>
<feature type="compositionally biased region" description="Pro residues" evidence="2">
    <location>
        <begin position="255"/>
        <end position="265"/>
    </location>
</feature>
<dbReference type="Proteomes" id="UP000050761">
    <property type="component" value="Unassembled WGS sequence"/>
</dbReference>
<reference evidence="4 5" key="1">
    <citation type="submission" date="2018-11" db="EMBL/GenBank/DDBJ databases">
        <authorList>
            <consortium name="Pathogen Informatics"/>
        </authorList>
    </citation>
    <scope>NUCLEOTIDE SEQUENCE [LARGE SCALE GENOMIC DNA]</scope>
</reference>
<dbReference type="InterPro" id="IPR014752">
    <property type="entry name" value="Arrestin-like_C"/>
</dbReference>
<dbReference type="InterPro" id="IPR011021">
    <property type="entry name" value="Arrestin-like_N"/>
</dbReference>
<dbReference type="Gene3D" id="2.60.40.640">
    <property type="match status" value="2"/>
</dbReference>
<dbReference type="SUPFAM" id="SSF81296">
    <property type="entry name" value="E set domains"/>
    <property type="match status" value="2"/>
</dbReference>
<evidence type="ECO:0000313" key="5">
    <source>
        <dbReference type="Proteomes" id="UP000050761"/>
    </source>
</evidence>
<keyword evidence="5" id="KW-1185">Reference proteome</keyword>
<evidence type="ECO:0000313" key="6">
    <source>
        <dbReference type="WBParaSite" id="HPBE_0000466101-mRNA-1"/>
    </source>
</evidence>
<evidence type="ECO:0000256" key="1">
    <source>
        <dbReference type="ARBA" id="ARBA00005298"/>
    </source>
</evidence>
<accession>A0A3P7WLY1</accession>
<proteinExistence type="inferred from homology"/>
<evidence type="ECO:0000313" key="4">
    <source>
        <dbReference type="EMBL" id="VDO62000.1"/>
    </source>
</evidence>
<organism evidence="4">
    <name type="scientific">Heligmosomoides polygyrus</name>
    <name type="common">Parasitic roundworm</name>
    <dbReference type="NCBI Taxonomy" id="6339"/>
    <lineage>
        <taxon>Eukaryota</taxon>
        <taxon>Metazoa</taxon>
        <taxon>Ecdysozoa</taxon>
        <taxon>Nematoda</taxon>
        <taxon>Chromadorea</taxon>
        <taxon>Rhabditida</taxon>
        <taxon>Rhabditina</taxon>
        <taxon>Rhabditomorpha</taxon>
        <taxon>Strongyloidea</taxon>
        <taxon>Heligmosomidae</taxon>
        <taxon>Heligmosomoides</taxon>
    </lineage>
</organism>
<dbReference type="GO" id="GO:0005737">
    <property type="term" value="C:cytoplasm"/>
    <property type="evidence" value="ECO:0007669"/>
    <property type="project" value="TreeGrafter"/>
</dbReference>
<dbReference type="PANTHER" id="PTHR11188:SF175">
    <property type="entry name" value="ARRESTIN C-TERMINAL-LIKE DOMAIN-CONTAINING PROTEIN"/>
    <property type="match status" value="1"/>
</dbReference>
<feature type="region of interest" description="Disordered" evidence="2">
    <location>
        <begin position="240"/>
        <end position="304"/>
    </location>
</feature>